<feature type="non-terminal residue" evidence="1">
    <location>
        <position position="62"/>
    </location>
</feature>
<accession>A0ACA9R2D0</accession>
<protein>
    <submittedName>
        <fullName evidence="1">530_t:CDS:1</fullName>
    </submittedName>
</protein>
<organism evidence="1 2">
    <name type="scientific">Acaulospora colombiana</name>
    <dbReference type="NCBI Taxonomy" id="27376"/>
    <lineage>
        <taxon>Eukaryota</taxon>
        <taxon>Fungi</taxon>
        <taxon>Fungi incertae sedis</taxon>
        <taxon>Mucoromycota</taxon>
        <taxon>Glomeromycotina</taxon>
        <taxon>Glomeromycetes</taxon>
        <taxon>Diversisporales</taxon>
        <taxon>Acaulosporaceae</taxon>
        <taxon>Acaulospora</taxon>
    </lineage>
</organism>
<comment type="caution">
    <text evidence="1">The sequence shown here is derived from an EMBL/GenBank/DDBJ whole genome shotgun (WGS) entry which is preliminary data.</text>
</comment>
<proteinExistence type="predicted"/>
<evidence type="ECO:0000313" key="2">
    <source>
        <dbReference type="Proteomes" id="UP000789525"/>
    </source>
</evidence>
<sequence length="62" mass="7122">AQAVKGVKEELRWAERVAGWMPCTSLQSESDQYAGEYPNAIWDLQARPPPNWHPATEKPWSR</sequence>
<evidence type="ECO:0000313" key="1">
    <source>
        <dbReference type="EMBL" id="CAG8773673.1"/>
    </source>
</evidence>
<reference evidence="1" key="1">
    <citation type="submission" date="2021-06" db="EMBL/GenBank/DDBJ databases">
        <authorList>
            <person name="Kallberg Y."/>
            <person name="Tangrot J."/>
            <person name="Rosling A."/>
        </authorList>
    </citation>
    <scope>NUCLEOTIDE SEQUENCE</scope>
    <source>
        <strain evidence="1">CL356</strain>
    </source>
</reference>
<gene>
    <name evidence="1" type="ORF">ACOLOM_LOCUS13961</name>
</gene>
<keyword evidence="2" id="KW-1185">Reference proteome</keyword>
<name>A0ACA9R2D0_9GLOM</name>
<dbReference type="EMBL" id="CAJVPT010066605">
    <property type="protein sequence ID" value="CAG8773673.1"/>
    <property type="molecule type" value="Genomic_DNA"/>
</dbReference>
<feature type="non-terminal residue" evidence="1">
    <location>
        <position position="1"/>
    </location>
</feature>
<dbReference type="Proteomes" id="UP000789525">
    <property type="component" value="Unassembled WGS sequence"/>
</dbReference>